<dbReference type="PANTHER" id="PTHR34109:SF1">
    <property type="entry name" value="VOC DOMAIN-CONTAINING PROTEIN"/>
    <property type="match status" value="1"/>
</dbReference>
<reference evidence="2 3" key="1">
    <citation type="submission" date="2019-03" db="EMBL/GenBank/DDBJ databases">
        <title>Deep-cultivation of Planctomycetes and their phenomic and genomic characterization uncovers novel biology.</title>
        <authorList>
            <person name="Wiegand S."/>
            <person name="Jogler M."/>
            <person name="Boedeker C."/>
            <person name="Pinto D."/>
            <person name="Vollmers J."/>
            <person name="Rivas-Marin E."/>
            <person name="Kohn T."/>
            <person name="Peeters S.H."/>
            <person name="Heuer A."/>
            <person name="Rast P."/>
            <person name="Oberbeckmann S."/>
            <person name="Bunk B."/>
            <person name="Jeske O."/>
            <person name="Meyerdierks A."/>
            <person name="Storesund J.E."/>
            <person name="Kallscheuer N."/>
            <person name="Luecker S."/>
            <person name="Lage O.M."/>
            <person name="Pohl T."/>
            <person name="Merkel B.J."/>
            <person name="Hornburger P."/>
            <person name="Mueller R.-W."/>
            <person name="Bruemmer F."/>
            <person name="Labrenz M."/>
            <person name="Spormann A.M."/>
            <person name="Op den Camp H."/>
            <person name="Overmann J."/>
            <person name="Amann R."/>
            <person name="Jetten M.S.M."/>
            <person name="Mascher T."/>
            <person name="Medema M.H."/>
            <person name="Devos D.P."/>
            <person name="Kaster A.-K."/>
            <person name="Ovreas L."/>
            <person name="Rohde M."/>
            <person name="Galperin M.Y."/>
            <person name="Jogler C."/>
        </authorList>
    </citation>
    <scope>NUCLEOTIDE SEQUENCE [LARGE SCALE GENOMIC DNA]</scope>
    <source>
        <strain evidence="2 3">Enr10</strain>
    </source>
</reference>
<keyword evidence="3" id="KW-1185">Reference proteome</keyword>
<dbReference type="InterPro" id="IPR029068">
    <property type="entry name" value="Glyas_Bleomycin-R_OHBP_Dase"/>
</dbReference>
<dbReference type="RefSeq" id="WP_145449577.1">
    <property type="nucleotide sequence ID" value="NZ_CP037421.1"/>
</dbReference>
<dbReference type="Proteomes" id="UP000315647">
    <property type="component" value="Chromosome"/>
</dbReference>
<evidence type="ECO:0000313" key="2">
    <source>
        <dbReference type="EMBL" id="QDT27319.1"/>
    </source>
</evidence>
<dbReference type="AlphaFoldDB" id="A0A517Q6Q9"/>
<sequence length="159" mass="17557">MTDPSQQTNPIKEVFPYLRTRDAAAAIEFYQQAFGAVEEFRLTEPGGRIGHAELKFGTATIMVSDAYPEYGIHAPTESTPTGSSIHLHVQDVDAMTQQAVAAGATLIMEPADQFYGERAAKVQDPFGHEWLLGSQIEDVSREEMQRRFDAMFEAGGQEC</sequence>
<feature type="domain" description="VOC" evidence="1">
    <location>
        <begin position="10"/>
        <end position="135"/>
    </location>
</feature>
<dbReference type="Gene3D" id="3.30.720.120">
    <property type="match status" value="1"/>
</dbReference>
<dbReference type="EMBL" id="CP037421">
    <property type="protein sequence ID" value="QDT27319.1"/>
    <property type="molecule type" value="Genomic_DNA"/>
</dbReference>
<protein>
    <recommendedName>
        <fullName evidence="1">VOC domain-containing protein</fullName>
    </recommendedName>
</protein>
<proteinExistence type="predicted"/>
<dbReference type="InterPro" id="IPR037523">
    <property type="entry name" value="VOC_core"/>
</dbReference>
<gene>
    <name evidence="2" type="ORF">Enr10x_26360</name>
</gene>
<dbReference type="SUPFAM" id="SSF54593">
    <property type="entry name" value="Glyoxalase/Bleomycin resistance protein/Dihydroxybiphenyl dioxygenase"/>
    <property type="match status" value="1"/>
</dbReference>
<evidence type="ECO:0000313" key="3">
    <source>
        <dbReference type="Proteomes" id="UP000315647"/>
    </source>
</evidence>
<evidence type="ECO:0000259" key="1">
    <source>
        <dbReference type="PROSITE" id="PS51819"/>
    </source>
</evidence>
<dbReference type="Pfam" id="PF00903">
    <property type="entry name" value="Glyoxalase"/>
    <property type="match status" value="1"/>
</dbReference>
<organism evidence="2 3">
    <name type="scientific">Gimesia panareensis</name>
    <dbReference type="NCBI Taxonomy" id="2527978"/>
    <lineage>
        <taxon>Bacteria</taxon>
        <taxon>Pseudomonadati</taxon>
        <taxon>Planctomycetota</taxon>
        <taxon>Planctomycetia</taxon>
        <taxon>Planctomycetales</taxon>
        <taxon>Planctomycetaceae</taxon>
        <taxon>Gimesia</taxon>
    </lineage>
</organism>
<name>A0A517Q6Q9_9PLAN</name>
<dbReference type="CDD" id="cd07246">
    <property type="entry name" value="VOC_like"/>
    <property type="match status" value="1"/>
</dbReference>
<accession>A0A517Q6Q9</accession>
<dbReference type="Gene3D" id="3.30.720.110">
    <property type="match status" value="1"/>
</dbReference>
<dbReference type="PANTHER" id="PTHR34109">
    <property type="entry name" value="BNAUNNG04460D PROTEIN-RELATED"/>
    <property type="match status" value="1"/>
</dbReference>
<dbReference type="PROSITE" id="PS51819">
    <property type="entry name" value="VOC"/>
    <property type="match status" value="1"/>
</dbReference>
<dbReference type="InterPro" id="IPR004360">
    <property type="entry name" value="Glyas_Fos-R_dOase_dom"/>
</dbReference>